<dbReference type="InterPro" id="IPR036641">
    <property type="entry name" value="HPT_dom_sf"/>
</dbReference>
<reference evidence="2 4" key="1">
    <citation type="submission" date="2015-09" db="EMBL/GenBank/DDBJ databases">
        <authorList>
            <consortium name="Pathogen Informatics"/>
        </authorList>
    </citation>
    <scope>NUCLEOTIDE SEQUENCE [LARGE SCALE GENOMIC DNA]</scope>
    <source>
        <strain evidence="2 4">2789STDY5608850</strain>
    </source>
</reference>
<dbReference type="Gene3D" id="1.20.120.160">
    <property type="entry name" value="HPT domain"/>
    <property type="match status" value="1"/>
</dbReference>
<feature type="domain" description="HPt" evidence="1">
    <location>
        <begin position="35"/>
        <end position="109"/>
    </location>
</feature>
<dbReference type="Pfam" id="PF01627">
    <property type="entry name" value="Hpt"/>
    <property type="match status" value="1"/>
</dbReference>
<evidence type="ECO:0000313" key="5">
    <source>
        <dbReference type="Proteomes" id="UP000261257"/>
    </source>
</evidence>
<dbReference type="Proteomes" id="UP000095651">
    <property type="component" value="Unassembled WGS sequence"/>
</dbReference>
<dbReference type="EMBL" id="CYZE01000012">
    <property type="protein sequence ID" value="CUO83276.1"/>
    <property type="molecule type" value="Genomic_DNA"/>
</dbReference>
<dbReference type="GO" id="GO:0000160">
    <property type="term" value="P:phosphorelay signal transduction system"/>
    <property type="evidence" value="ECO:0007669"/>
    <property type="project" value="InterPro"/>
</dbReference>
<reference evidence="3 5" key="2">
    <citation type="submission" date="2018-08" db="EMBL/GenBank/DDBJ databases">
        <title>A genome reference for cultivated species of the human gut microbiota.</title>
        <authorList>
            <person name="Zou Y."/>
            <person name="Xue W."/>
            <person name="Luo G."/>
        </authorList>
    </citation>
    <scope>NUCLEOTIDE SEQUENCE [LARGE SCALE GENOMIC DNA]</scope>
    <source>
        <strain evidence="3 5">TF05-11AC</strain>
    </source>
</reference>
<dbReference type="SUPFAM" id="SSF47226">
    <property type="entry name" value="Histidine-containing phosphotransfer domain, HPT domain"/>
    <property type="match status" value="1"/>
</dbReference>
<evidence type="ECO:0000313" key="4">
    <source>
        <dbReference type="Proteomes" id="UP000095651"/>
    </source>
</evidence>
<protein>
    <submittedName>
        <fullName evidence="2 3">Hpt domain</fullName>
    </submittedName>
</protein>
<evidence type="ECO:0000313" key="3">
    <source>
        <dbReference type="EMBL" id="RGM03742.1"/>
    </source>
</evidence>
<sequence>MTVRECYEEMGADYEEVLRRLANEERVARFLLKFSSDESFDGLVKAVEESDYEVAFRAAHTLKGICLNLSITRLAESSSALTESLRAGGWSEEAGPLFERVKDDYSQTIQAIQRLKND</sequence>
<proteinExistence type="predicted"/>
<dbReference type="AlphaFoldDB" id="A0A174IAW7"/>
<dbReference type="EMBL" id="QSSQ01000012">
    <property type="protein sequence ID" value="RGM03742.1"/>
    <property type="molecule type" value="Genomic_DNA"/>
</dbReference>
<gene>
    <name evidence="3" type="ORF">DXC39_13935</name>
    <name evidence="2" type="ORF">ERS852407_04116</name>
</gene>
<evidence type="ECO:0000313" key="2">
    <source>
        <dbReference type="EMBL" id="CUO83276.1"/>
    </source>
</evidence>
<name>A0A174IAW7_9FIRM</name>
<accession>A0A174IAW7</accession>
<dbReference type="RefSeq" id="WP_055657971.1">
    <property type="nucleotide sequence ID" value="NZ_CABIXC010000012.1"/>
</dbReference>
<dbReference type="InterPro" id="IPR008207">
    <property type="entry name" value="Sig_transdc_His_kin_Hpt_dom"/>
</dbReference>
<dbReference type="Proteomes" id="UP000261257">
    <property type="component" value="Unassembled WGS sequence"/>
</dbReference>
<evidence type="ECO:0000259" key="1">
    <source>
        <dbReference type="Pfam" id="PF01627"/>
    </source>
</evidence>
<organism evidence="2 4">
    <name type="scientific">Hungatella hathewayi</name>
    <dbReference type="NCBI Taxonomy" id="154046"/>
    <lineage>
        <taxon>Bacteria</taxon>
        <taxon>Bacillati</taxon>
        <taxon>Bacillota</taxon>
        <taxon>Clostridia</taxon>
        <taxon>Lachnospirales</taxon>
        <taxon>Lachnospiraceae</taxon>
        <taxon>Hungatella</taxon>
    </lineage>
</organism>